<dbReference type="GO" id="GO:0005743">
    <property type="term" value="C:mitochondrial inner membrane"/>
    <property type="evidence" value="ECO:0007669"/>
    <property type="project" value="UniProtKB-SubCell"/>
</dbReference>
<keyword evidence="10 18" id="KW-0547">Nucleotide-binding</keyword>
<organism evidence="20 21">
    <name type="scientific">Dichotomopilus funicola</name>
    <dbReference type="NCBI Taxonomy" id="1934379"/>
    <lineage>
        <taxon>Eukaryota</taxon>
        <taxon>Fungi</taxon>
        <taxon>Dikarya</taxon>
        <taxon>Ascomycota</taxon>
        <taxon>Pezizomycotina</taxon>
        <taxon>Sordariomycetes</taxon>
        <taxon>Sordariomycetidae</taxon>
        <taxon>Sordariales</taxon>
        <taxon>Chaetomiaceae</taxon>
        <taxon>Dichotomopilus</taxon>
    </lineage>
</organism>
<evidence type="ECO:0000256" key="3">
    <source>
        <dbReference type="ARBA" id="ARBA00004496"/>
    </source>
</evidence>
<name>A0AAN6V4M6_9PEZI</name>
<dbReference type="NCBIfam" id="TIGR01499">
    <property type="entry name" value="folC"/>
    <property type="match status" value="1"/>
</dbReference>
<dbReference type="InterPro" id="IPR036615">
    <property type="entry name" value="Mur_ligase_C_dom_sf"/>
</dbReference>
<dbReference type="GO" id="GO:0005524">
    <property type="term" value="F:ATP binding"/>
    <property type="evidence" value="ECO:0007669"/>
    <property type="project" value="UniProtKB-KW"/>
</dbReference>
<comment type="pathway">
    <text evidence="4 17">Cofactor biosynthesis; tetrahydrofolylpolyglutamate biosynthesis.</text>
</comment>
<dbReference type="GeneID" id="87813476"/>
<reference evidence="20" key="2">
    <citation type="submission" date="2023-05" db="EMBL/GenBank/DDBJ databases">
        <authorList>
            <consortium name="Lawrence Berkeley National Laboratory"/>
            <person name="Steindorff A."/>
            <person name="Hensen N."/>
            <person name="Bonometti L."/>
            <person name="Westerberg I."/>
            <person name="Brannstrom I.O."/>
            <person name="Guillou S."/>
            <person name="Cros-Aarteil S."/>
            <person name="Calhoun S."/>
            <person name="Haridas S."/>
            <person name="Kuo A."/>
            <person name="Mondo S."/>
            <person name="Pangilinan J."/>
            <person name="Riley R."/>
            <person name="Labutti K."/>
            <person name="Andreopoulos B."/>
            <person name="Lipzen A."/>
            <person name="Chen C."/>
            <person name="Yanf M."/>
            <person name="Daum C."/>
            <person name="Ng V."/>
            <person name="Clum A."/>
            <person name="Ohm R."/>
            <person name="Martin F."/>
            <person name="Silar P."/>
            <person name="Natvig D."/>
            <person name="Lalanne C."/>
            <person name="Gautier V."/>
            <person name="Ament-Velasquez S.L."/>
            <person name="Kruys A."/>
            <person name="Hutchinson M.I."/>
            <person name="Powell A.J."/>
            <person name="Barry K."/>
            <person name="Miller A.N."/>
            <person name="Grigoriev I.V."/>
            <person name="Debuchy R."/>
            <person name="Gladieux P."/>
            <person name="Thoren M.H."/>
            <person name="Johannesson H."/>
        </authorList>
    </citation>
    <scope>NUCLEOTIDE SEQUENCE</scope>
    <source>
        <strain evidence="20">CBS 141.50</strain>
    </source>
</reference>
<dbReference type="GO" id="GO:0005759">
    <property type="term" value="C:mitochondrial matrix"/>
    <property type="evidence" value="ECO:0007669"/>
    <property type="project" value="UniProtKB-SubCell"/>
</dbReference>
<dbReference type="Gene3D" id="3.90.190.20">
    <property type="entry name" value="Mur ligase, C-terminal domain"/>
    <property type="match status" value="1"/>
</dbReference>
<comment type="function">
    <text evidence="17">Catalyzes conversion of folates to polyglutamate derivatives allowing concentration of folate compounds in the cell and the intracellular retention of these cofactors, which are important substrates for most of the folate-dependent enzymes that are involved in one-carbon transfer reactions involved in purine, pyrimidine and amino acid synthesis.</text>
</comment>
<dbReference type="EMBL" id="MU853574">
    <property type="protein sequence ID" value="KAK4144808.1"/>
    <property type="molecule type" value="Genomic_DNA"/>
</dbReference>
<feature type="binding site" evidence="19">
    <location>
        <position position="231"/>
    </location>
    <ligand>
        <name>Mg(2+)</name>
        <dbReference type="ChEBI" id="CHEBI:18420"/>
        <label>1</label>
    </ligand>
</feature>
<evidence type="ECO:0000256" key="2">
    <source>
        <dbReference type="ARBA" id="ARBA00004305"/>
    </source>
</evidence>
<feature type="binding site" evidence="18">
    <location>
        <position position="412"/>
    </location>
    <ligand>
        <name>ATP</name>
        <dbReference type="ChEBI" id="CHEBI:30616"/>
    </ligand>
</feature>
<comment type="similarity">
    <text evidence="5 17">Belongs to the folylpolyglutamate synthase family.</text>
</comment>
<keyword evidence="9 19" id="KW-0479">Metal-binding</keyword>
<evidence type="ECO:0000256" key="4">
    <source>
        <dbReference type="ARBA" id="ARBA00005150"/>
    </source>
</evidence>
<evidence type="ECO:0000256" key="16">
    <source>
        <dbReference type="ARBA" id="ARBA00047493"/>
    </source>
</evidence>
<dbReference type="AlphaFoldDB" id="A0AAN6V4M6"/>
<dbReference type="Proteomes" id="UP001302676">
    <property type="component" value="Unassembled WGS sequence"/>
</dbReference>
<dbReference type="PIRSF" id="PIRSF038895">
    <property type="entry name" value="FPGS"/>
    <property type="match status" value="1"/>
</dbReference>
<evidence type="ECO:0000256" key="1">
    <source>
        <dbReference type="ARBA" id="ARBA00004273"/>
    </source>
</evidence>
<evidence type="ECO:0000256" key="8">
    <source>
        <dbReference type="ARBA" id="ARBA00022598"/>
    </source>
</evidence>
<keyword evidence="14" id="KW-0496">Mitochondrion</keyword>
<feature type="binding site" evidence="18">
    <location>
        <position position="390"/>
    </location>
    <ligand>
        <name>ATP</name>
        <dbReference type="ChEBI" id="CHEBI:30616"/>
    </ligand>
</feature>
<keyword evidence="15" id="KW-0472">Membrane</keyword>
<comment type="catalytic activity">
    <reaction evidence="16 17">
        <text>(6S)-5,6,7,8-tetrahydrofolyl-(gamma-L-Glu)(n) + L-glutamate + ATP = (6S)-5,6,7,8-tetrahydrofolyl-(gamma-L-Glu)(n+1) + ADP + phosphate + H(+)</text>
        <dbReference type="Rhea" id="RHEA:10580"/>
        <dbReference type="Rhea" id="RHEA-COMP:14738"/>
        <dbReference type="Rhea" id="RHEA-COMP:14740"/>
        <dbReference type="ChEBI" id="CHEBI:15378"/>
        <dbReference type="ChEBI" id="CHEBI:29985"/>
        <dbReference type="ChEBI" id="CHEBI:30616"/>
        <dbReference type="ChEBI" id="CHEBI:43474"/>
        <dbReference type="ChEBI" id="CHEBI:141005"/>
        <dbReference type="ChEBI" id="CHEBI:456216"/>
        <dbReference type="EC" id="6.3.2.17"/>
    </reaction>
</comment>
<dbReference type="PANTHER" id="PTHR11136:SF5">
    <property type="entry name" value="FOLYLPOLYGLUTAMATE SYNTHASE, MITOCHONDRIAL"/>
    <property type="match status" value="1"/>
</dbReference>
<proteinExistence type="inferred from homology"/>
<evidence type="ECO:0000256" key="10">
    <source>
        <dbReference type="ARBA" id="ARBA00022741"/>
    </source>
</evidence>
<keyword evidence="11" id="KW-0999">Mitochondrion inner membrane</keyword>
<keyword evidence="13 19" id="KW-0460">Magnesium</keyword>
<dbReference type="RefSeq" id="XP_062638179.1">
    <property type="nucleotide sequence ID" value="XM_062776863.1"/>
</dbReference>
<keyword evidence="12 18" id="KW-0067">ATP-binding</keyword>
<protein>
    <recommendedName>
        <fullName evidence="17">Folylpolyglutamate synthase</fullName>
        <ecNumber evidence="17">6.3.2.17</ecNumber>
    </recommendedName>
    <alternativeName>
        <fullName evidence="17">Folylpoly-gamma-glutamate synthetase</fullName>
    </alternativeName>
    <alternativeName>
        <fullName evidence="17">Tetrahydrofolylpolyglutamate synthase</fullName>
    </alternativeName>
</protein>
<dbReference type="EC" id="6.3.2.17" evidence="17"/>
<evidence type="ECO:0000256" key="5">
    <source>
        <dbReference type="ARBA" id="ARBA00008276"/>
    </source>
</evidence>
<accession>A0AAN6V4M6</accession>
<feature type="binding site" evidence="19">
    <location>
        <position position="137"/>
    </location>
    <ligand>
        <name>Mg(2+)</name>
        <dbReference type="ChEBI" id="CHEBI:18420"/>
        <label>1</label>
    </ligand>
</feature>
<evidence type="ECO:0000256" key="14">
    <source>
        <dbReference type="ARBA" id="ARBA00023128"/>
    </source>
</evidence>
<dbReference type="GO" id="GO:0006730">
    <property type="term" value="P:one-carbon metabolic process"/>
    <property type="evidence" value="ECO:0007669"/>
    <property type="project" value="UniProtKB-KW"/>
</dbReference>
<evidence type="ECO:0000256" key="18">
    <source>
        <dbReference type="PIRSR" id="PIRSR038895-1"/>
    </source>
</evidence>
<evidence type="ECO:0000256" key="13">
    <source>
        <dbReference type="ARBA" id="ARBA00022842"/>
    </source>
</evidence>
<comment type="subcellular location">
    <subcellularLocation>
        <location evidence="3">Cytoplasm</location>
    </subcellularLocation>
    <subcellularLocation>
        <location evidence="1">Mitochondrion inner membrane</location>
    </subcellularLocation>
    <subcellularLocation>
        <location evidence="2">Mitochondrion matrix</location>
    </subcellularLocation>
</comment>
<dbReference type="SUPFAM" id="SSF53244">
    <property type="entry name" value="MurD-like peptide ligases, peptide-binding domain"/>
    <property type="match status" value="1"/>
</dbReference>
<dbReference type="SUPFAM" id="SSF53623">
    <property type="entry name" value="MurD-like peptide ligases, catalytic domain"/>
    <property type="match status" value="1"/>
</dbReference>
<comment type="cofactor">
    <cofactor evidence="17">
        <name>a monovalent cation</name>
        <dbReference type="ChEBI" id="CHEBI:60242"/>
    </cofactor>
    <text evidence="17">A monovalent cation.</text>
</comment>
<dbReference type="InterPro" id="IPR023600">
    <property type="entry name" value="Folylpolyglutamate_synth_euk"/>
</dbReference>
<evidence type="ECO:0000256" key="6">
    <source>
        <dbReference type="ARBA" id="ARBA00022490"/>
    </source>
</evidence>
<dbReference type="GO" id="GO:0046872">
    <property type="term" value="F:metal ion binding"/>
    <property type="evidence" value="ECO:0007669"/>
    <property type="project" value="UniProtKB-KW"/>
</dbReference>
<reference evidence="20" key="1">
    <citation type="journal article" date="2023" name="Mol. Phylogenet. Evol.">
        <title>Genome-scale phylogeny and comparative genomics of the fungal order Sordariales.</title>
        <authorList>
            <person name="Hensen N."/>
            <person name="Bonometti L."/>
            <person name="Westerberg I."/>
            <person name="Brannstrom I.O."/>
            <person name="Guillou S."/>
            <person name="Cros-Aarteil S."/>
            <person name="Calhoun S."/>
            <person name="Haridas S."/>
            <person name="Kuo A."/>
            <person name="Mondo S."/>
            <person name="Pangilinan J."/>
            <person name="Riley R."/>
            <person name="LaButti K."/>
            <person name="Andreopoulos B."/>
            <person name="Lipzen A."/>
            <person name="Chen C."/>
            <person name="Yan M."/>
            <person name="Daum C."/>
            <person name="Ng V."/>
            <person name="Clum A."/>
            <person name="Steindorff A."/>
            <person name="Ohm R.A."/>
            <person name="Martin F."/>
            <person name="Silar P."/>
            <person name="Natvig D.O."/>
            <person name="Lalanne C."/>
            <person name="Gautier V."/>
            <person name="Ament-Velasquez S.L."/>
            <person name="Kruys A."/>
            <person name="Hutchinson M.I."/>
            <person name="Powell A.J."/>
            <person name="Barry K."/>
            <person name="Miller A.N."/>
            <person name="Grigoriev I.V."/>
            <person name="Debuchy R."/>
            <person name="Gladieux P."/>
            <person name="Hiltunen Thoren M."/>
            <person name="Johannesson H."/>
        </authorList>
    </citation>
    <scope>NUCLEOTIDE SEQUENCE</scope>
    <source>
        <strain evidence="20">CBS 141.50</strain>
    </source>
</reference>
<comment type="caution">
    <text evidence="20">The sequence shown here is derived from an EMBL/GenBank/DDBJ whole genome shotgun (WGS) entry which is preliminary data.</text>
</comment>
<dbReference type="GO" id="GO:0005829">
    <property type="term" value="C:cytosol"/>
    <property type="evidence" value="ECO:0007669"/>
    <property type="project" value="TreeGrafter"/>
</dbReference>
<keyword evidence="8 17" id="KW-0436">Ligase</keyword>
<evidence type="ECO:0000256" key="11">
    <source>
        <dbReference type="ARBA" id="ARBA00022792"/>
    </source>
</evidence>
<dbReference type="InterPro" id="IPR001645">
    <property type="entry name" value="Folylpolyglutamate_synth"/>
</dbReference>
<evidence type="ECO:0000256" key="12">
    <source>
        <dbReference type="ARBA" id="ARBA00022840"/>
    </source>
</evidence>
<dbReference type="GO" id="GO:0004326">
    <property type="term" value="F:tetrahydrofolylpolyglutamate synthase activity"/>
    <property type="evidence" value="ECO:0007669"/>
    <property type="project" value="UniProtKB-EC"/>
</dbReference>
<evidence type="ECO:0000313" key="21">
    <source>
        <dbReference type="Proteomes" id="UP001302676"/>
    </source>
</evidence>
<evidence type="ECO:0000256" key="15">
    <source>
        <dbReference type="ARBA" id="ARBA00023136"/>
    </source>
</evidence>
<keyword evidence="21" id="KW-1185">Reference proteome</keyword>
<evidence type="ECO:0000256" key="7">
    <source>
        <dbReference type="ARBA" id="ARBA00022563"/>
    </source>
</evidence>
<evidence type="ECO:0000256" key="17">
    <source>
        <dbReference type="PIRNR" id="PIRNR038895"/>
    </source>
</evidence>
<dbReference type="Gene3D" id="3.40.1190.10">
    <property type="entry name" value="Mur-like, catalytic domain"/>
    <property type="match status" value="1"/>
</dbReference>
<evidence type="ECO:0000256" key="19">
    <source>
        <dbReference type="PIRSR" id="PIRSR038895-2"/>
    </source>
</evidence>
<feature type="binding site" evidence="19">
    <location>
        <position position="261"/>
    </location>
    <ligand>
        <name>Mg(2+)</name>
        <dbReference type="ChEBI" id="CHEBI:18420"/>
        <label>1</label>
    </ligand>
</feature>
<evidence type="ECO:0000313" key="20">
    <source>
        <dbReference type="EMBL" id="KAK4144808.1"/>
    </source>
</evidence>
<sequence>MTPPSNPSTTQKDTDDDYALALDRLAQLQSNRAITALFEPKPITSTDSKNAGKPADLNALAIPEMLAWLQRAGYTPASLAADSPLRVVHVAGTKGKGSVSALVAGVLGEYPPAKVSSSSSGFGSEEELPAQVGLYTSPHVLSHRERIALNNTPISRAKFARYVNQVWDRLTDAARQEAALASSSSNPSSVSVPISESDLAGPATKPFYFRFLTLVALHAFVREGLTHAVVECGIGGEYDSTNIFAPESVTATVVTQLGLDHVGMLGDTVAKIAWHKSGVFKPGVKAFTRRLSGKDQQGVMEVLRQRARERGAELVEVGDEEVEKWGGVAGARLEGPFQKYNMALAVYAAREHLVRCGVEFEGRFGTDRWELGDIPEGFVRGLRKASLRGRCEVVREEVGDGNGAVVINWHVDGAHTDDSLAGVGKWFAERTRRVDGDGDGEGKTERVLVFNQQERDPGPLLKALLSGAGQGLFNHAIFTRNEETPPTGNGQVDLAKQTTAQQTMNEVDTTAHTSVQDSVQGTVEQVRRIAAEAEKNAKTCDVLVTGSFHLVGAVLRTIDHVEC</sequence>
<dbReference type="PANTHER" id="PTHR11136">
    <property type="entry name" value="FOLYLPOLYGLUTAMATE SYNTHASE-RELATED"/>
    <property type="match status" value="1"/>
</dbReference>
<evidence type="ECO:0000256" key="9">
    <source>
        <dbReference type="ARBA" id="ARBA00022723"/>
    </source>
</evidence>
<keyword evidence="6" id="KW-0963">Cytoplasm</keyword>
<dbReference type="InterPro" id="IPR036565">
    <property type="entry name" value="Mur-like_cat_sf"/>
</dbReference>
<gene>
    <name evidence="20" type="ORF">C8A04DRAFT_11168</name>
</gene>
<keyword evidence="7 17" id="KW-0554">One-carbon metabolism</keyword>